<feature type="transmembrane region" description="Helical" evidence="7">
    <location>
        <begin position="138"/>
        <end position="164"/>
    </location>
</feature>
<evidence type="ECO:0000256" key="2">
    <source>
        <dbReference type="ARBA" id="ARBA00022475"/>
    </source>
</evidence>
<accession>A0ABV0L4Z0</accession>
<evidence type="ECO:0000256" key="6">
    <source>
        <dbReference type="ARBA" id="ARBA00023136"/>
    </source>
</evidence>
<reference evidence="9 10" key="1">
    <citation type="submission" date="2024-05" db="EMBL/GenBank/DDBJ databases">
        <authorList>
            <person name="Busch G.E."/>
            <person name="Sharma I."/>
        </authorList>
    </citation>
    <scope>NUCLEOTIDE SEQUENCE [LARGE SCALE GENOMIC DNA]</scope>
    <source>
        <strain evidence="9 10">23GB23</strain>
    </source>
</reference>
<keyword evidence="6 7" id="KW-0472">Membrane</keyword>
<keyword evidence="5 7" id="KW-1133">Transmembrane helix</keyword>
<gene>
    <name evidence="9" type="ORF">ABKW32_18670</name>
</gene>
<dbReference type="RefSeq" id="WP_348578030.1">
    <property type="nucleotide sequence ID" value="NZ_JBDYKN010000033.1"/>
</dbReference>
<feature type="transmembrane region" description="Helical" evidence="7">
    <location>
        <begin position="358"/>
        <end position="380"/>
    </location>
</feature>
<dbReference type="InterPro" id="IPR010656">
    <property type="entry name" value="DctM"/>
</dbReference>
<dbReference type="PANTHER" id="PTHR33362:SF5">
    <property type="entry name" value="C4-DICARBOXYLATE TRAP TRANSPORTER LARGE PERMEASE PROTEIN DCTM"/>
    <property type="match status" value="1"/>
</dbReference>
<dbReference type="InterPro" id="IPR004681">
    <property type="entry name" value="TRAP_DctM"/>
</dbReference>
<evidence type="ECO:0000256" key="5">
    <source>
        <dbReference type="ARBA" id="ARBA00022989"/>
    </source>
</evidence>
<evidence type="ECO:0000259" key="8">
    <source>
        <dbReference type="Pfam" id="PF06808"/>
    </source>
</evidence>
<keyword evidence="2" id="KW-1003">Cell membrane</keyword>
<keyword evidence="10" id="KW-1185">Reference proteome</keyword>
<feature type="transmembrane region" description="Helical" evidence="7">
    <location>
        <begin position="54"/>
        <end position="73"/>
    </location>
</feature>
<keyword evidence="4 7" id="KW-0812">Transmembrane</keyword>
<comment type="caution">
    <text evidence="9">The sequence shown here is derived from an EMBL/GenBank/DDBJ whole genome shotgun (WGS) entry which is preliminary data.</text>
</comment>
<feature type="transmembrane region" description="Helical" evidence="7">
    <location>
        <begin position="170"/>
        <end position="196"/>
    </location>
</feature>
<evidence type="ECO:0000313" key="10">
    <source>
        <dbReference type="Proteomes" id="UP001471651"/>
    </source>
</evidence>
<comment type="function">
    <text evidence="7">Part of the tripartite ATP-independent periplasmic (TRAP) transport system.</text>
</comment>
<feature type="transmembrane region" description="Helical" evidence="7">
    <location>
        <begin position="400"/>
        <end position="426"/>
    </location>
</feature>
<dbReference type="PANTHER" id="PTHR33362">
    <property type="entry name" value="SIALIC ACID TRAP TRANSPORTER PERMEASE PROTEIN SIAT-RELATED"/>
    <property type="match status" value="1"/>
</dbReference>
<feature type="transmembrane region" description="Helical" evidence="7">
    <location>
        <begin position="217"/>
        <end position="236"/>
    </location>
</feature>
<proteinExistence type="inferred from homology"/>
<evidence type="ECO:0000256" key="7">
    <source>
        <dbReference type="RuleBase" id="RU369079"/>
    </source>
</evidence>
<keyword evidence="7" id="KW-0813">Transport</keyword>
<evidence type="ECO:0000256" key="1">
    <source>
        <dbReference type="ARBA" id="ARBA00004429"/>
    </source>
</evidence>
<feature type="transmembrane region" description="Helical" evidence="7">
    <location>
        <begin position="271"/>
        <end position="297"/>
    </location>
</feature>
<keyword evidence="3 7" id="KW-0997">Cell inner membrane</keyword>
<dbReference type="EMBL" id="JBDYKN010000033">
    <property type="protein sequence ID" value="MEP7731474.1"/>
    <property type="molecule type" value="Genomic_DNA"/>
</dbReference>
<evidence type="ECO:0000313" key="9">
    <source>
        <dbReference type="EMBL" id="MEP7731474.1"/>
    </source>
</evidence>
<comment type="caution">
    <text evidence="7">Lacks conserved residue(s) required for the propagation of feature annotation.</text>
</comment>
<comment type="similarity">
    <text evidence="7">Belongs to the TRAP transporter large permease family.</text>
</comment>
<comment type="subunit">
    <text evidence="7">The complex comprises the extracytoplasmic solute receptor protein and the two transmembrane proteins.</text>
</comment>
<comment type="subcellular location">
    <subcellularLocation>
        <location evidence="1 7">Cell inner membrane</location>
        <topology evidence="1 7">Multi-pass membrane protein</topology>
    </subcellularLocation>
</comment>
<organism evidence="9 10">
    <name type="scientific">Marinomonas primoryensis</name>
    <dbReference type="NCBI Taxonomy" id="178399"/>
    <lineage>
        <taxon>Bacteria</taxon>
        <taxon>Pseudomonadati</taxon>
        <taxon>Pseudomonadota</taxon>
        <taxon>Gammaproteobacteria</taxon>
        <taxon>Oceanospirillales</taxon>
        <taxon>Oceanospirillaceae</taxon>
        <taxon>Marinomonas</taxon>
    </lineage>
</organism>
<name>A0ABV0L4Z0_9GAMM</name>
<dbReference type="Proteomes" id="UP001471651">
    <property type="component" value="Unassembled WGS sequence"/>
</dbReference>
<dbReference type="NCBIfam" id="TIGR00786">
    <property type="entry name" value="dctM"/>
    <property type="match status" value="1"/>
</dbReference>
<dbReference type="PIRSF" id="PIRSF006066">
    <property type="entry name" value="HI0050"/>
    <property type="match status" value="1"/>
</dbReference>
<dbReference type="Pfam" id="PF06808">
    <property type="entry name" value="DctM"/>
    <property type="match status" value="1"/>
</dbReference>
<feature type="transmembrane region" description="Helical" evidence="7">
    <location>
        <begin position="317"/>
        <end position="346"/>
    </location>
</feature>
<sequence length="430" mass="45608">MMTGLIALIAVLALAFLRVPLAFALLGVSIIGLGVLLGAESSMSMVSMTITEAVFSYELAVVPLFILMGNVLSRTGISSDLFRAANAYLGHVRGGLALSTMVTCAGFSAVCGSSLATAATMSKVAYPSMKKYGYSNSLASASIAAGGTLGILIPPSIILMIYGILTQTNIGQLFVAGVIPGLLGLTFYMLAIYVIAILRPAEAPRGKNSTAAEKYSAVKGVWPFCLLFILIIGGIYAKIFTATEAAGMGAGFALLVSMFQKRMSIVDFKVIFLDSAFTSVMLYCVLFGAMLFAKLIAFSGLGESLLDMVAQADLSPYQLIFAILFVFLILGCVMDSLAIILICVPLFIPIVIANGFDLVWFGIVVVVVTEIALITPPIGMNVFVLKAALPEVAIKDIFKGLIPFIAVDVLRLLLLVFFPILTLFLVNFMK</sequence>
<feature type="transmembrane region" description="Helical" evidence="7">
    <location>
        <begin position="242"/>
        <end position="259"/>
    </location>
</feature>
<evidence type="ECO:0000256" key="4">
    <source>
        <dbReference type="ARBA" id="ARBA00022692"/>
    </source>
</evidence>
<feature type="domain" description="TRAP C4-dicarboxylate transport system permease DctM subunit" evidence="8">
    <location>
        <begin position="8"/>
        <end position="419"/>
    </location>
</feature>
<protein>
    <recommendedName>
        <fullName evidence="7">TRAP transporter large permease protein</fullName>
    </recommendedName>
</protein>
<evidence type="ECO:0000256" key="3">
    <source>
        <dbReference type="ARBA" id="ARBA00022519"/>
    </source>
</evidence>